<sequence>MMAQHFQPDDSMQIIDLKGGQFFPYYNLKCISVLGEGHDGTVVLASSAQGLVAVKTVQRSESRPSRTRRFFVEVNAMRSLSHPHLVPCYQAAMCDAYFAYSMPWYPGGDLTTVLSGHHPMDTPTILRCMIEVSFAVEYLHERCFAHLDIKLENVFLDGAGHAHLGDLGLIQHVTTESRTLPAIDLGGTYAYLGPERFQAGPHDRVDPFKCDVYALGVMCWVLVSKEETGVNVDYQSRMRAATGLRMSLRSALDQMLAPDPAQRPTASKVLELLFMASVF</sequence>
<dbReference type="InterPro" id="IPR008271">
    <property type="entry name" value="Ser/Thr_kinase_AS"/>
</dbReference>
<dbReference type="AlphaFoldDB" id="A0AAV4FPU5"/>
<evidence type="ECO:0000313" key="3">
    <source>
        <dbReference type="Proteomes" id="UP000762676"/>
    </source>
</evidence>
<dbReference type="Gene3D" id="1.10.510.10">
    <property type="entry name" value="Transferase(Phosphotransferase) domain 1"/>
    <property type="match status" value="1"/>
</dbReference>
<proteinExistence type="predicted"/>
<dbReference type="SMART" id="SM00220">
    <property type="entry name" value="S_TKc"/>
    <property type="match status" value="1"/>
</dbReference>
<dbReference type="PROSITE" id="PS00108">
    <property type="entry name" value="PROTEIN_KINASE_ST"/>
    <property type="match status" value="1"/>
</dbReference>
<dbReference type="PROSITE" id="PS50011">
    <property type="entry name" value="PROTEIN_KINASE_DOM"/>
    <property type="match status" value="1"/>
</dbReference>
<dbReference type="Proteomes" id="UP000762676">
    <property type="component" value="Unassembled WGS sequence"/>
</dbReference>
<reference evidence="2 3" key="1">
    <citation type="journal article" date="2021" name="Elife">
        <title>Chloroplast acquisition without the gene transfer in kleptoplastic sea slugs, Plakobranchus ocellatus.</title>
        <authorList>
            <person name="Maeda T."/>
            <person name="Takahashi S."/>
            <person name="Yoshida T."/>
            <person name="Shimamura S."/>
            <person name="Takaki Y."/>
            <person name="Nagai Y."/>
            <person name="Toyoda A."/>
            <person name="Suzuki Y."/>
            <person name="Arimoto A."/>
            <person name="Ishii H."/>
            <person name="Satoh N."/>
            <person name="Nishiyama T."/>
            <person name="Hasebe M."/>
            <person name="Maruyama T."/>
            <person name="Minagawa J."/>
            <person name="Obokata J."/>
            <person name="Shigenobu S."/>
        </authorList>
    </citation>
    <scope>NUCLEOTIDE SEQUENCE [LARGE SCALE GENOMIC DNA]</scope>
</reference>
<dbReference type="Pfam" id="PF00069">
    <property type="entry name" value="Pkinase"/>
    <property type="match status" value="1"/>
</dbReference>
<gene>
    <name evidence="2" type="ORF">ElyMa_000429100</name>
</gene>
<dbReference type="GO" id="GO:0005524">
    <property type="term" value="F:ATP binding"/>
    <property type="evidence" value="ECO:0007669"/>
    <property type="project" value="InterPro"/>
</dbReference>
<name>A0AAV4FPU5_9GAST</name>
<dbReference type="SUPFAM" id="SSF56112">
    <property type="entry name" value="Protein kinase-like (PK-like)"/>
    <property type="match status" value="1"/>
</dbReference>
<dbReference type="InterPro" id="IPR051681">
    <property type="entry name" value="Ser/Thr_Kinases-Pseudokinases"/>
</dbReference>
<keyword evidence="3" id="KW-1185">Reference proteome</keyword>
<dbReference type="InterPro" id="IPR011009">
    <property type="entry name" value="Kinase-like_dom_sf"/>
</dbReference>
<accession>A0AAV4FPU5</accession>
<evidence type="ECO:0000313" key="2">
    <source>
        <dbReference type="EMBL" id="GFR74391.1"/>
    </source>
</evidence>
<organism evidence="2 3">
    <name type="scientific">Elysia marginata</name>
    <dbReference type="NCBI Taxonomy" id="1093978"/>
    <lineage>
        <taxon>Eukaryota</taxon>
        <taxon>Metazoa</taxon>
        <taxon>Spiralia</taxon>
        <taxon>Lophotrochozoa</taxon>
        <taxon>Mollusca</taxon>
        <taxon>Gastropoda</taxon>
        <taxon>Heterobranchia</taxon>
        <taxon>Euthyneura</taxon>
        <taxon>Panpulmonata</taxon>
        <taxon>Sacoglossa</taxon>
        <taxon>Placobranchoidea</taxon>
        <taxon>Plakobranchidae</taxon>
        <taxon>Elysia</taxon>
    </lineage>
</organism>
<dbReference type="GO" id="GO:0004674">
    <property type="term" value="F:protein serine/threonine kinase activity"/>
    <property type="evidence" value="ECO:0007669"/>
    <property type="project" value="TreeGrafter"/>
</dbReference>
<feature type="domain" description="Protein kinase" evidence="1">
    <location>
        <begin position="28"/>
        <end position="275"/>
    </location>
</feature>
<evidence type="ECO:0000259" key="1">
    <source>
        <dbReference type="PROSITE" id="PS50011"/>
    </source>
</evidence>
<dbReference type="PANTHER" id="PTHR44329">
    <property type="entry name" value="SERINE/THREONINE-PROTEIN KINASE TNNI3K-RELATED"/>
    <property type="match status" value="1"/>
</dbReference>
<dbReference type="InterPro" id="IPR000719">
    <property type="entry name" value="Prot_kinase_dom"/>
</dbReference>
<keyword evidence="2" id="KW-0808">Transferase</keyword>
<protein>
    <submittedName>
        <fullName evidence="2">Protein kinase</fullName>
    </submittedName>
</protein>
<comment type="caution">
    <text evidence="2">The sequence shown here is derived from an EMBL/GenBank/DDBJ whole genome shotgun (WGS) entry which is preliminary data.</text>
</comment>
<dbReference type="EMBL" id="BMAT01000844">
    <property type="protein sequence ID" value="GFR74391.1"/>
    <property type="molecule type" value="Genomic_DNA"/>
</dbReference>
<dbReference type="CDD" id="cd00180">
    <property type="entry name" value="PKc"/>
    <property type="match status" value="1"/>
</dbReference>
<keyword evidence="2" id="KW-0418">Kinase</keyword>